<dbReference type="EMBL" id="CASHTH010002094">
    <property type="protein sequence ID" value="CAI8024788.1"/>
    <property type="molecule type" value="Genomic_DNA"/>
</dbReference>
<protein>
    <submittedName>
        <fullName evidence="1">Uncharacterized protein</fullName>
    </submittedName>
</protein>
<gene>
    <name evidence="1" type="ORF">GBAR_LOCUS14365</name>
</gene>
<name>A0AA35WKH2_GEOBA</name>
<sequence>MGVGPRASVDWKQLLISVVQLDRWWLDSIGSTVTLTVILQLV</sequence>
<proteinExistence type="predicted"/>
<comment type="caution">
    <text evidence="1">The sequence shown here is derived from an EMBL/GenBank/DDBJ whole genome shotgun (WGS) entry which is preliminary data.</text>
</comment>
<evidence type="ECO:0000313" key="1">
    <source>
        <dbReference type="EMBL" id="CAI8024788.1"/>
    </source>
</evidence>
<evidence type="ECO:0000313" key="2">
    <source>
        <dbReference type="Proteomes" id="UP001174909"/>
    </source>
</evidence>
<keyword evidence="2" id="KW-1185">Reference proteome</keyword>
<accession>A0AA35WKH2</accession>
<organism evidence="1 2">
    <name type="scientific">Geodia barretti</name>
    <name type="common">Barrett's horny sponge</name>
    <dbReference type="NCBI Taxonomy" id="519541"/>
    <lineage>
        <taxon>Eukaryota</taxon>
        <taxon>Metazoa</taxon>
        <taxon>Porifera</taxon>
        <taxon>Demospongiae</taxon>
        <taxon>Heteroscleromorpha</taxon>
        <taxon>Tetractinellida</taxon>
        <taxon>Astrophorina</taxon>
        <taxon>Geodiidae</taxon>
        <taxon>Geodia</taxon>
    </lineage>
</organism>
<reference evidence="1" key="1">
    <citation type="submission" date="2023-03" db="EMBL/GenBank/DDBJ databases">
        <authorList>
            <person name="Steffen K."/>
            <person name="Cardenas P."/>
        </authorList>
    </citation>
    <scope>NUCLEOTIDE SEQUENCE</scope>
</reference>
<dbReference type="Proteomes" id="UP001174909">
    <property type="component" value="Unassembled WGS sequence"/>
</dbReference>
<dbReference type="AlphaFoldDB" id="A0AA35WKH2"/>